<name>A0A0K2VL79_LEPSM</name>
<evidence type="ECO:0000313" key="1">
    <source>
        <dbReference type="EMBL" id="CDW50746.1"/>
    </source>
</evidence>
<organism evidence="1">
    <name type="scientific">Lepeophtheirus salmonis</name>
    <name type="common">Salmon louse</name>
    <name type="synonym">Caligus salmonis</name>
    <dbReference type="NCBI Taxonomy" id="72036"/>
    <lineage>
        <taxon>Eukaryota</taxon>
        <taxon>Metazoa</taxon>
        <taxon>Ecdysozoa</taxon>
        <taxon>Arthropoda</taxon>
        <taxon>Crustacea</taxon>
        <taxon>Multicrustacea</taxon>
        <taxon>Hexanauplia</taxon>
        <taxon>Copepoda</taxon>
        <taxon>Siphonostomatoida</taxon>
        <taxon>Caligidae</taxon>
        <taxon>Lepeophtheirus</taxon>
    </lineage>
</organism>
<accession>A0A0K2VL79</accession>
<proteinExistence type="predicted"/>
<dbReference type="AlphaFoldDB" id="A0A0K2VL79"/>
<sequence length="70" mass="7942">MSLNQSESNILRHQRLSDFLHQGDNDFDAKEISCQRLTLLPGLTMIHAGGGSIKQGIFQHSFIQIKPFFK</sequence>
<protein>
    <submittedName>
        <fullName evidence="1">Uncharacterized protein</fullName>
    </submittedName>
</protein>
<reference evidence="1" key="1">
    <citation type="submission" date="2014-05" db="EMBL/GenBank/DDBJ databases">
        <authorList>
            <person name="Chronopoulou M."/>
        </authorList>
    </citation>
    <scope>NUCLEOTIDE SEQUENCE</scope>
    <source>
        <tissue evidence="1">Whole organism</tissue>
    </source>
</reference>
<dbReference type="EMBL" id="HACA01033385">
    <property type="protein sequence ID" value="CDW50746.1"/>
    <property type="molecule type" value="Transcribed_RNA"/>
</dbReference>